<dbReference type="InterPro" id="IPR056777">
    <property type="entry name" value="Ycf2_N"/>
</dbReference>
<dbReference type="AlphaFoldDB" id="A0A6A4NTZ5"/>
<dbReference type="Proteomes" id="UP000447434">
    <property type="component" value="Chromosome 20"/>
</dbReference>
<reference evidence="3" key="1">
    <citation type="journal article" date="2020" name="Nat. Commun.">
        <title>Genome sequence of the cluster root forming white lupin.</title>
        <authorList>
            <person name="Hufnagel B."/>
            <person name="Marques A."/>
            <person name="Soriano A."/>
            <person name="Marques L."/>
            <person name="Divol F."/>
            <person name="Doumas P."/>
            <person name="Sallet E."/>
            <person name="Mancinotti D."/>
            <person name="Carrere S."/>
            <person name="Marande W."/>
            <person name="Arribat S."/>
            <person name="Keller J."/>
            <person name="Huneau C."/>
            <person name="Blein T."/>
            <person name="Aime D."/>
            <person name="Laguerre M."/>
            <person name="Taylor J."/>
            <person name="Schubert V."/>
            <person name="Nelson M."/>
            <person name="Geu-Flores F."/>
            <person name="Crespi M."/>
            <person name="Gallardo-Guerrero K."/>
            <person name="Delaux P.-M."/>
            <person name="Salse J."/>
            <person name="Berges H."/>
            <person name="Guyot R."/>
            <person name="Gouzy J."/>
            <person name="Peret B."/>
        </authorList>
    </citation>
    <scope>NUCLEOTIDE SEQUENCE [LARGE SCALE GENOMIC DNA]</scope>
    <source>
        <strain evidence="3">cv. Amiga</strain>
    </source>
</reference>
<gene>
    <name evidence="2" type="ORF">Lalb_Chr20g0115671</name>
</gene>
<dbReference type="Pfam" id="PF05695">
    <property type="entry name" value="Ycf2"/>
    <property type="match status" value="1"/>
</dbReference>
<keyword evidence="3" id="KW-1185">Reference proteome</keyword>
<evidence type="ECO:0000313" key="2">
    <source>
        <dbReference type="EMBL" id="KAE9591184.1"/>
    </source>
</evidence>
<evidence type="ECO:0000313" key="3">
    <source>
        <dbReference type="Proteomes" id="UP000447434"/>
    </source>
</evidence>
<accession>A0A6A4NTZ5</accession>
<comment type="caution">
    <text evidence="2">The sequence shown here is derived from an EMBL/GenBank/DDBJ whole genome shotgun (WGS) entry which is preliminary data.</text>
</comment>
<evidence type="ECO:0000259" key="1">
    <source>
        <dbReference type="Pfam" id="PF05695"/>
    </source>
</evidence>
<sequence length="65" mass="7890">MIDSFHTRKNCKKSFDNVDSYFSMIAHDQANWLNLVKPCHRSSLISSFYEENRLRFLNNRYHLCF</sequence>
<name>A0A6A4NTZ5_LUPAL</name>
<proteinExistence type="predicted"/>
<organism evidence="2 3">
    <name type="scientific">Lupinus albus</name>
    <name type="common">White lupine</name>
    <name type="synonym">Lupinus termis</name>
    <dbReference type="NCBI Taxonomy" id="3870"/>
    <lineage>
        <taxon>Eukaryota</taxon>
        <taxon>Viridiplantae</taxon>
        <taxon>Streptophyta</taxon>
        <taxon>Embryophyta</taxon>
        <taxon>Tracheophyta</taxon>
        <taxon>Spermatophyta</taxon>
        <taxon>Magnoliopsida</taxon>
        <taxon>eudicotyledons</taxon>
        <taxon>Gunneridae</taxon>
        <taxon>Pentapetalae</taxon>
        <taxon>rosids</taxon>
        <taxon>fabids</taxon>
        <taxon>Fabales</taxon>
        <taxon>Fabaceae</taxon>
        <taxon>Papilionoideae</taxon>
        <taxon>50 kb inversion clade</taxon>
        <taxon>genistoids sensu lato</taxon>
        <taxon>core genistoids</taxon>
        <taxon>Genisteae</taxon>
        <taxon>Lupinus</taxon>
    </lineage>
</organism>
<feature type="domain" description="Ycf2 N-terminal" evidence="1">
    <location>
        <begin position="1"/>
        <end position="65"/>
    </location>
</feature>
<dbReference type="OrthoDB" id="1896775at2759"/>
<protein>
    <submittedName>
        <fullName evidence="2">Protein Ycf2</fullName>
    </submittedName>
</protein>
<dbReference type="EMBL" id="WOCE01000020">
    <property type="protein sequence ID" value="KAE9591184.1"/>
    <property type="molecule type" value="Genomic_DNA"/>
</dbReference>